<evidence type="ECO:0000313" key="5">
    <source>
        <dbReference type="EMBL" id="NXA51406.1"/>
    </source>
</evidence>
<name>A0A7K7WF72_9AVES</name>
<dbReference type="SUPFAM" id="SSF50814">
    <property type="entry name" value="Lipocalins"/>
    <property type="match status" value="1"/>
</dbReference>
<dbReference type="Pfam" id="PF11032">
    <property type="entry name" value="ApoM"/>
    <property type="match status" value="1"/>
</dbReference>
<evidence type="ECO:0000256" key="1">
    <source>
        <dbReference type="ARBA" id="ARBA00004613"/>
    </source>
</evidence>
<dbReference type="InterPro" id="IPR022734">
    <property type="entry name" value="ApoM"/>
</dbReference>
<keyword evidence="2" id="KW-0964">Secreted</keyword>
<dbReference type="PANTHER" id="PTHR11967:SF2">
    <property type="entry name" value="ALPHA-1-ACID GLYCOPROTEIN 1"/>
    <property type="match status" value="1"/>
</dbReference>
<evidence type="ECO:0000256" key="3">
    <source>
        <dbReference type="ARBA" id="ARBA00022729"/>
    </source>
</evidence>
<dbReference type="Gene3D" id="2.40.128.20">
    <property type="match status" value="1"/>
</dbReference>
<protein>
    <submittedName>
        <fullName evidence="5">A1AG protein</fullName>
    </submittedName>
</protein>
<comment type="subcellular location">
    <subcellularLocation>
        <location evidence="1">Secreted</location>
    </subcellularLocation>
</comment>
<keyword evidence="3" id="KW-0732">Signal</keyword>
<sequence length="138" mass="15737">QLLGKWVYLMGSSKYPPHLEELRWIKYATFFFHPGSHPDEFNVTEIMRVNETCVTRNSSTIQVFRHNHTLMHVDGQVTAMATLMRSSRDLLILRHSNDGYPGLGLSARSPDVSKEQLAEFRAQLACHGFADDEIFLAS</sequence>
<dbReference type="OrthoDB" id="9393849at2759"/>
<feature type="non-terminal residue" evidence="5">
    <location>
        <position position="1"/>
    </location>
</feature>
<keyword evidence="6" id="KW-1185">Reference proteome</keyword>
<dbReference type="GO" id="GO:0005615">
    <property type="term" value="C:extracellular space"/>
    <property type="evidence" value="ECO:0007669"/>
    <property type="project" value="TreeGrafter"/>
</dbReference>
<dbReference type="InterPro" id="IPR012674">
    <property type="entry name" value="Calycin"/>
</dbReference>
<dbReference type="AlphaFoldDB" id="A0A7K7WF72"/>
<gene>
    <name evidence="5" type="primary">Orm1</name>
    <name evidence="5" type="ORF">NOTJUL_R07574</name>
</gene>
<organism evidence="5 6">
    <name type="scientific">Nothocercus julius</name>
    <dbReference type="NCBI Taxonomy" id="2585813"/>
    <lineage>
        <taxon>Eukaryota</taxon>
        <taxon>Metazoa</taxon>
        <taxon>Chordata</taxon>
        <taxon>Craniata</taxon>
        <taxon>Vertebrata</taxon>
        <taxon>Euteleostomi</taxon>
        <taxon>Archelosauria</taxon>
        <taxon>Archosauria</taxon>
        <taxon>Dinosauria</taxon>
        <taxon>Saurischia</taxon>
        <taxon>Theropoda</taxon>
        <taxon>Coelurosauria</taxon>
        <taxon>Aves</taxon>
        <taxon>Palaeognathae</taxon>
        <taxon>Tinamiformes</taxon>
        <taxon>Tinamidae</taxon>
        <taxon>Nothocercus</taxon>
    </lineage>
</organism>
<feature type="non-terminal residue" evidence="5">
    <location>
        <position position="138"/>
    </location>
</feature>
<accession>A0A7K7WF72</accession>
<comment type="caution">
    <text evidence="5">The sequence shown here is derived from an EMBL/GenBank/DDBJ whole genome shotgun (WGS) entry which is preliminary data.</text>
</comment>
<dbReference type="EMBL" id="VZSV01000103">
    <property type="protein sequence ID" value="NXA51406.1"/>
    <property type="molecule type" value="Genomic_DNA"/>
</dbReference>
<dbReference type="PANTHER" id="PTHR11967">
    <property type="entry name" value="ALPHA-1-ACID GLYCOPROTEIN"/>
    <property type="match status" value="1"/>
</dbReference>
<keyword evidence="4" id="KW-0325">Glycoprotein</keyword>
<reference evidence="5 6" key="1">
    <citation type="submission" date="2019-09" db="EMBL/GenBank/DDBJ databases">
        <title>Bird 10,000 Genomes (B10K) Project - Family phase.</title>
        <authorList>
            <person name="Zhang G."/>
        </authorList>
    </citation>
    <scope>NUCLEOTIDE SEQUENCE [LARGE SCALE GENOMIC DNA]</scope>
    <source>
        <strain evidence="5">B10K-MSB-01</strain>
    </source>
</reference>
<dbReference type="Proteomes" id="UP000531559">
    <property type="component" value="Unassembled WGS sequence"/>
</dbReference>
<evidence type="ECO:0000313" key="6">
    <source>
        <dbReference type="Proteomes" id="UP000531559"/>
    </source>
</evidence>
<evidence type="ECO:0000256" key="2">
    <source>
        <dbReference type="ARBA" id="ARBA00022525"/>
    </source>
</evidence>
<proteinExistence type="predicted"/>
<evidence type="ECO:0000256" key="4">
    <source>
        <dbReference type="ARBA" id="ARBA00023180"/>
    </source>
</evidence>